<protein>
    <submittedName>
        <fullName evidence="3">Thioesterase-like superfamily protein</fullName>
    </submittedName>
</protein>
<evidence type="ECO:0000259" key="2">
    <source>
        <dbReference type="Pfam" id="PF20789"/>
    </source>
</evidence>
<dbReference type="Pfam" id="PF20789">
    <property type="entry name" value="4HBT_3C"/>
    <property type="match status" value="1"/>
</dbReference>
<dbReference type="InterPro" id="IPR049450">
    <property type="entry name" value="ACOT8-like_C"/>
</dbReference>
<reference evidence="3 4" key="1">
    <citation type="submission" date="2016-10" db="EMBL/GenBank/DDBJ databases">
        <authorList>
            <person name="de Groot N.N."/>
        </authorList>
    </citation>
    <scope>NUCLEOTIDE SEQUENCE [LARGE SCALE GENOMIC DNA]</scope>
    <source>
        <strain evidence="3 4">DSM 23413</strain>
    </source>
</reference>
<feature type="domain" description="Acyl-CoA thioesterase-like C-terminal" evidence="2">
    <location>
        <begin position="141"/>
        <end position="262"/>
    </location>
</feature>
<dbReference type="OrthoDB" id="1413770at2"/>
<dbReference type="SUPFAM" id="SSF54637">
    <property type="entry name" value="Thioesterase/thiol ester dehydrase-isomerase"/>
    <property type="match status" value="2"/>
</dbReference>
<organism evidence="3 4">
    <name type="scientific">Jhaorihella thermophila</name>
    <dbReference type="NCBI Taxonomy" id="488547"/>
    <lineage>
        <taxon>Bacteria</taxon>
        <taxon>Pseudomonadati</taxon>
        <taxon>Pseudomonadota</taxon>
        <taxon>Alphaproteobacteria</taxon>
        <taxon>Rhodobacterales</taxon>
        <taxon>Paracoccaceae</taxon>
        <taxon>Jhaorihella</taxon>
    </lineage>
</organism>
<evidence type="ECO:0000313" key="4">
    <source>
        <dbReference type="Proteomes" id="UP000236742"/>
    </source>
</evidence>
<dbReference type="AlphaFoldDB" id="A0A1H5TFG7"/>
<dbReference type="Proteomes" id="UP000236742">
    <property type="component" value="Unassembled WGS sequence"/>
</dbReference>
<keyword evidence="4" id="KW-1185">Reference proteome</keyword>
<sequence>MAVADPHRVAYFTRDADGVFRGNDPARGPWSEDHCHAGPVTGLVARAAEALAGPEKMLTRLTVDFLRPLPVAGLRVEGTLIRSTRTLAATRVKVHGPNGGLCAQATTMHLVRKALAGVPTTPAAPPDFDGAVQGSFSIAEGRHDRPMFADFTEIRFPPGEDSRPGPTTLWMRTPRIVQGEDPSPIQALCPLADCGNAISRNAELSEMGFMNTDLTLQVHRAPEGRWFASQSVSYWEPTGIGMSHSVLFDRNGPVGAALQTLVLHPVAQR</sequence>
<dbReference type="EMBL" id="FNVD01000002">
    <property type="protein sequence ID" value="SEF60757.1"/>
    <property type="molecule type" value="Genomic_DNA"/>
</dbReference>
<name>A0A1H5TFG7_9RHOB</name>
<evidence type="ECO:0000313" key="3">
    <source>
        <dbReference type="EMBL" id="SEF60757.1"/>
    </source>
</evidence>
<dbReference type="InterPro" id="IPR049449">
    <property type="entry name" value="TesB_ACOT8-like_N"/>
</dbReference>
<accession>A0A1H5TFG7</accession>
<proteinExistence type="predicted"/>
<evidence type="ECO:0000259" key="1">
    <source>
        <dbReference type="Pfam" id="PF13622"/>
    </source>
</evidence>
<feature type="domain" description="Acyl-CoA thioesterase-like N-terminal HotDog" evidence="1">
    <location>
        <begin position="27"/>
        <end position="107"/>
    </location>
</feature>
<dbReference type="Gene3D" id="2.40.160.210">
    <property type="entry name" value="Acyl-CoA thioesterase, double hotdog domain"/>
    <property type="match status" value="1"/>
</dbReference>
<dbReference type="RefSeq" id="WP_104006865.1">
    <property type="nucleotide sequence ID" value="NZ_FNVD01000002.1"/>
</dbReference>
<dbReference type="InterPro" id="IPR029069">
    <property type="entry name" value="HotDog_dom_sf"/>
</dbReference>
<dbReference type="Pfam" id="PF13622">
    <property type="entry name" value="4HBT_3"/>
    <property type="match status" value="1"/>
</dbReference>
<dbReference type="CDD" id="cd03443">
    <property type="entry name" value="PaaI_thioesterase"/>
    <property type="match status" value="1"/>
</dbReference>
<dbReference type="InterPro" id="IPR042171">
    <property type="entry name" value="Acyl-CoA_hotdog"/>
</dbReference>
<gene>
    <name evidence="3" type="ORF">SAMN05421751_102211</name>
</gene>